<feature type="repeat" description="PPR" evidence="3">
    <location>
        <begin position="151"/>
        <end position="185"/>
    </location>
</feature>
<dbReference type="NCBIfam" id="TIGR00756">
    <property type="entry name" value="PPR"/>
    <property type="match status" value="1"/>
</dbReference>
<dbReference type="PANTHER" id="PTHR47447:SF17">
    <property type="entry name" value="OS12G0638900 PROTEIN"/>
    <property type="match status" value="1"/>
</dbReference>
<protein>
    <recommendedName>
        <fullName evidence="4">Pentatricopeptide repeat-containing protein-mitochondrial domain-containing protein</fullName>
    </recommendedName>
</protein>
<organism evidence="5 6">
    <name type="scientific">Rubus argutus</name>
    <name type="common">Southern blackberry</name>
    <dbReference type="NCBI Taxonomy" id="59490"/>
    <lineage>
        <taxon>Eukaryota</taxon>
        <taxon>Viridiplantae</taxon>
        <taxon>Streptophyta</taxon>
        <taxon>Embryophyta</taxon>
        <taxon>Tracheophyta</taxon>
        <taxon>Spermatophyta</taxon>
        <taxon>Magnoliopsida</taxon>
        <taxon>eudicotyledons</taxon>
        <taxon>Gunneridae</taxon>
        <taxon>Pentapetalae</taxon>
        <taxon>rosids</taxon>
        <taxon>fabids</taxon>
        <taxon>Rosales</taxon>
        <taxon>Rosaceae</taxon>
        <taxon>Rosoideae</taxon>
        <taxon>Rosoideae incertae sedis</taxon>
        <taxon>Rubus</taxon>
    </lineage>
</organism>
<dbReference type="PANTHER" id="PTHR47447">
    <property type="entry name" value="OS03G0856100 PROTEIN"/>
    <property type="match status" value="1"/>
</dbReference>
<evidence type="ECO:0000313" key="6">
    <source>
        <dbReference type="Proteomes" id="UP001457282"/>
    </source>
</evidence>
<sequence>MRHGRPLFQAKAHGASSQLGDILLVASITKTLSQSGTRNLPHSLPLSEPLLLQILRTQSLHPSKKLDFFKWCSLTHFIKHSACTYSHILRTACRAGFLHEIPGLLTAMKHDGVVVDSGTFKTLLDAFIRAGKFDMALEILDIMQEVGASLDTDMYNSVLVALVRKGQVGLAMSILVKLLEEGSAQVPNCIACNELLVALRKADMRVEFKQVFDKLRGNKRFEMDTWGYNICIHAFGCWG</sequence>
<dbReference type="EMBL" id="JBEDUW010000007">
    <property type="protein sequence ID" value="KAK9910045.1"/>
    <property type="molecule type" value="Genomic_DNA"/>
</dbReference>
<dbReference type="AlphaFoldDB" id="A0AAW1VUG4"/>
<dbReference type="InterPro" id="IPR002885">
    <property type="entry name" value="PPR_rpt"/>
</dbReference>
<keyword evidence="6" id="KW-1185">Reference proteome</keyword>
<feature type="repeat" description="PPR" evidence="3">
    <location>
        <begin position="116"/>
        <end position="150"/>
    </location>
</feature>
<dbReference type="PROSITE" id="PS51375">
    <property type="entry name" value="PPR"/>
    <property type="match status" value="2"/>
</dbReference>
<comment type="similarity">
    <text evidence="1">Belongs to the PPR family. P subfamily.</text>
</comment>
<evidence type="ECO:0000256" key="3">
    <source>
        <dbReference type="PROSITE-ProRule" id="PRU00708"/>
    </source>
</evidence>
<dbReference type="Pfam" id="PF23276">
    <property type="entry name" value="TPR_24"/>
    <property type="match status" value="1"/>
</dbReference>
<proteinExistence type="inferred from homology"/>
<dbReference type="InterPro" id="IPR057027">
    <property type="entry name" value="TPR_mt"/>
</dbReference>
<evidence type="ECO:0000256" key="2">
    <source>
        <dbReference type="ARBA" id="ARBA00022737"/>
    </source>
</evidence>
<reference evidence="5 6" key="1">
    <citation type="journal article" date="2023" name="G3 (Bethesda)">
        <title>A chromosome-length genome assembly and annotation of blackberry (Rubus argutus, cv. 'Hillquist').</title>
        <authorList>
            <person name="Bruna T."/>
            <person name="Aryal R."/>
            <person name="Dudchenko O."/>
            <person name="Sargent D.J."/>
            <person name="Mead D."/>
            <person name="Buti M."/>
            <person name="Cavallini A."/>
            <person name="Hytonen T."/>
            <person name="Andres J."/>
            <person name="Pham M."/>
            <person name="Weisz D."/>
            <person name="Mascagni F."/>
            <person name="Usai G."/>
            <person name="Natali L."/>
            <person name="Bassil N."/>
            <person name="Fernandez G.E."/>
            <person name="Lomsadze A."/>
            <person name="Armour M."/>
            <person name="Olukolu B."/>
            <person name="Poorten T."/>
            <person name="Britton C."/>
            <person name="Davik J."/>
            <person name="Ashrafi H."/>
            <person name="Aiden E.L."/>
            <person name="Borodovsky M."/>
            <person name="Worthington M."/>
        </authorList>
    </citation>
    <scope>NUCLEOTIDE SEQUENCE [LARGE SCALE GENOMIC DNA]</scope>
    <source>
        <strain evidence="5">PI 553951</strain>
    </source>
</reference>
<comment type="caution">
    <text evidence="5">The sequence shown here is derived from an EMBL/GenBank/DDBJ whole genome shotgun (WGS) entry which is preliminary data.</text>
</comment>
<keyword evidence="2" id="KW-0677">Repeat</keyword>
<name>A0AAW1VUG4_RUBAR</name>
<evidence type="ECO:0000259" key="4">
    <source>
        <dbReference type="Pfam" id="PF23276"/>
    </source>
</evidence>
<dbReference type="Proteomes" id="UP001457282">
    <property type="component" value="Unassembled WGS sequence"/>
</dbReference>
<accession>A0AAW1VUG4</accession>
<dbReference type="Gene3D" id="1.25.40.10">
    <property type="entry name" value="Tetratricopeptide repeat domain"/>
    <property type="match status" value="1"/>
</dbReference>
<evidence type="ECO:0000256" key="1">
    <source>
        <dbReference type="ARBA" id="ARBA00007626"/>
    </source>
</evidence>
<dbReference type="InterPro" id="IPR011990">
    <property type="entry name" value="TPR-like_helical_dom_sf"/>
</dbReference>
<feature type="domain" description="Pentatricopeptide repeat-containing protein-mitochondrial" evidence="4">
    <location>
        <begin position="87"/>
        <end position="187"/>
    </location>
</feature>
<gene>
    <name evidence="5" type="ORF">M0R45_034022</name>
</gene>
<evidence type="ECO:0000313" key="5">
    <source>
        <dbReference type="EMBL" id="KAK9910045.1"/>
    </source>
</evidence>